<organism evidence="1 2">
    <name type="scientific">Acer saccharum</name>
    <name type="common">Sugar maple</name>
    <dbReference type="NCBI Taxonomy" id="4024"/>
    <lineage>
        <taxon>Eukaryota</taxon>
        <taxon>Viridiplantae</taxon>
        <taxon>Streptophyta</taxon>
        <taxon>Embryophyta</taxon>
        <taxon>Tracheophyta</taxon>
        <taxon>Spermatophyta</taxon>
        <taxon>Magnoliopsida</taxon>
        <taxon>eudicotyledons</taxon>
        <taxon>Gunneridae</taxon>
        <taxon>Pentapetalae</taxon>
        <taxon>rosids</taxon>
        <taxon>malvids</taxon>
        <taxon>Sapindales</taxon>
        <taxon>Sapindaceae</taxon>
        <taxon>Hippocastanoideae</taxon>
        <taxon>Acereae</taxon>
        <taxon>Acer</taxon>
    </lineage>
</organism>
<dbReference type="EMBL" id="JAUESC010000381">
    <property type="protein sequence ID" value="KAK0590678.1"/>
    <property type="molecule type" value="Genomic_DNA"/>
</dbReference>
<sequence length="115" mass="13473">MDNSEWESSQLCLVAQKIRFRRRGIIWSFELMMNSVAFHGFVTHVLHHHNDLNPVKHKFYCSDGDLESLTSIVFKYALSHRVEVRETDVMGNFPPTLFECQTLKTLNLGYRQQTV</sequence>
<accession>A0AA39SGL7</accession>
<evidence type="ECO:0000313" key="1">
    <source>
        <dbReference type="EMBL" id="KAK0590678.1"/>
    </source>
</evidence>
<reference evidence="1" key="2">
    <citation type="submission" date="2023-06" db="EMBL/GenBank/DDBJ databases">
        <authorList>
            <person name="Swenson N.G."/>
            <person name="Wegrzyn J.L."/>
            <person name="Mcevoy S.L."/>
        </authorList>
    </citation>
    <scope>NUCLEOTIDE SEQUENCE</scope>
    <source>
        <strain evidence="1">NS2018</strain>
        <tissue evidence="1">Leaf</tissue>
    </source>
</reference>
<dbReference type="Proteomes" id="UP001168877">
    <property type="component" value="Unassembled WGS sequence"/>
</dbReference>
<keyword evidence="2" id="KW-1185">Reference proteome</keyword>
<reference evidence="1" key="1">
    <citation type="journal article" date="2022" name="Plant J.">
        <title>Strategies of tolerance reflected in two North American maple genomes.</title>
        <authorList>
            <person name="McEvoy S.L."/>
            <person name="Sezen U.U."/>
            <person name="Trouern-Trend A."/>
            <person name="McMahon S.M."/>
            <person name="Schaberg P.G."/>
            <person name="Yang J."/>
            <person name="Wegrzyn J.L."/>
            <person name="Swenson N.G."/>
        </authorList>
    </citation>
    <scope>NUCLEOTIDE SEQUENCE</scope>
    <source>
        <strain evidence="1">NS2018</strain>
    </source>
</reference>
<comment type="caution">
    <text evidence="1">The sequence shown here is derived from an EMBL/GenBank/DDBJ whole genome shotgun (WGS) entry which is preliminary data.</text>
</comment>
<evidence type="ECO:0000313" key="2">
    <source>
        <dbReference type="Proteomes" id="UP001168877"/>
    </source>
</evidence>
<gene>
    <name evidence="1" type="ORF">LWI29_030354</name>
</gene>
<protein>
    <submittedName>
        <fullName evidence="1">Uncharacterized protein</fullName>
    </submittedName>
</protein>
<proteinExistence type="predicted"/>
<name>A0AA39SGL7_ACESA</name>
<dbReference type="AlphaFoldDB" id="A0AA39SGL7"/>